<sequence length="138" mass="16168">THQQPSAMLDFSEGIDLDLYQDQYSSYYSSESNVLYKDIYSESQYKKYAHGELYKTFILSELSDSSSENEPNDCNINSQHKYSFYIKVNDPFDSFEEIEKKLDKYAMERGFAVRKGRTHTREDSFVWNATCVCHQSGQ</sequence>
<feature type="non-terminal residue" evidence="1">
    <location>
        <position position="1"/>
    </location>
</feature>
<reference evidence="1 2" key="1">
    <citation type="submission" date="2021-06" db="EMBL/GenBank/DDBJ databases">
        <authorList>
            <person name="Kallberg Y."/>
            <person name="Tangrot J."/>
            <person name="Rosling A."/>
        </authorList>
    </citation>
    <scope>NUCLEOTIDE SEQUENCE [LARGE SCALE GENOMIC DNA]</scope>
    <source>
        <strain evidence="1 2">120-4 pot B 10/14</strain>
    </source>
</reference>
<dbReference type="Proteomes" id="UP000789901">
    <property type="component" value="Unassembled WGS sequence"/>
</dbReference>
<evidence type="ECO:0000313" key="1">
    <source>
        <dbReference type="EMBL" id="CAG8483562.1"/>
    </source>
</evidence>
<organism evidence="1 2">
    <name type="scientific">Gigaspora margarita</name>
    <dbReference type="NCBI Taxonomy" id="4874"/>
    <lineage>
        <taxon>Eukaryota</taxon>
        <taxon>Fungi</taxon>
        <taxon>Fungi incertae sedis</taxon>
        <taxon>Mucoromycota</taxon>
        <taxon>Glomeromycotina</taxon>
        <taxon>Glomeromycetes</taxon>
        <taxon>Diversisporales</taxon>
        <taxon>Gigasporaceae</taxon>
        <taxon>Gigaspora</taxon>
    </lineage>
</organism>
<comment type="caution">
    <text evidence="1">The sequence shown here is derived from an EMBL/GenBank/DDBJ whole genome shotgun (WGS) entry which is preliminary data.</text>
</comment>
<gene>
    <name evidence="1" type="ORF">GMARGA_LOCUS1362</name>
</gene>
<proteinExistence type="predicted"/>
<keyword evidence="2" id="KW-1185">Reference proteome</keyword>
<name>A0ABN7U4Z2_GIGMA</name>
<evidence type="ECO:0000313" key="2">
    <source>
        <dbReference type="Proteomes" id="UP000789901"/>
    </source>
</evidence>
<dbReference type="EMBL" id="CAJVQB010000349">
    <property type="protein sequence ID" value="CAG8483562.1"/>
    <property type="molecule type" value="Genomic_DNA"/>
</dbReference>
<accession>A0ABN7U4Z2</accession>
<protein>
    <submittedName>
        <fullName evidence="1">21930_t:CDS:1</fullName>
    </submittedName>
</protein>